<evidence type="ECO:0000256" key="2">
    <source>
        <dbReference type="SAM" id="SignalP"/>
    </source>
</evidence>
<proteinExistence type="predicted"/>
<dbReference type="PATRIC" id="fig|137591.24.peg.2016"/>
<feature type="compositionally biased region" description="Low complexity" evidence="1">
    <location>
        <begin position="45"/>
        <end position="86"/>
    </location>
</feature>
<accession>A0A0D1LR67</accession>
<dbReference type="AlphaFoldDB" id="A0A0D1LR67"/>
<dbReference type="RefSeq" id="WP_052498650.1">
    <property type="nucleotide sequence ID" value="NZ_JWHT01000053.1"/>
</dbReference>
<feature type="chain" id="PRO_5002243210" evidence="2">
    <location>
        <begin position="24"/>
        <end position="220"/>
    </location>
</feature>
<reference evidence="3 4" key="1">
    <citation type="journal article" date="2015" name="Microbiology (Mosc.)">
        <title>Genomics of the Weissella cibaria species with an examination of its metabolic traits.</title>
        <authorList>
            <person name="Lynch K.M."/>
            <person name="Lucid A."/>
            <person name="Arendt E.K."/>
            <person name="Sleator R.D."/>
            <person name="Lucey B."/>
            <person name="Coffey A."/>
        </authorList>
    </citation>
    <scope>NUCLEOTIDE SEQUENCE [LARGE SCALE GENOMIC DNA]</scope>
    <source>
        <strain evidence="3 4">AB3b</strain>
    </source>
</reference>
<keyword evidence="2" id="KW-0732">Signal</keyword>
<dbReference type="Proteomes" id="UP000032289">
    <property type="component" value="Unassembled WGS sequence"/>
</dbReference>
<feature type="region of interest" description="Disordered" evidence="1">
    <location>
        <begin position="27"/>
        <end position="130"/>
    </location>
</feature>
<evidence type="ECO:0000313" key="3">
    <source>
        <dbReference type="EMBL" id="KIU21007.1"/>
    </source>
</evidence>
<gene>
    <name evidence="3" type="ORF">ab3b_02076</name>
</gene>
<evidence type="ECO:0000313" key="4">
    <source>
        <dbReference type="Proteomes" id="UP000032289"/>
    </source>
</evidence>
<evidence type="ECO:0000256" key="1">
    <source>
        <dbReference type="SAM" id="MobiDB-lite"/>
    </source>
</evidence>
<feature type="signal peptide" evidence="2">
    <location>
        <begin position="1"/>
        <end position="23"/>
    </location>
</feature>
<feature type="compositionally biased region" description="Polar residues" evidence="1">
    <location>
        <begin position="190"/>
        <end position="220"/>
    </location>
</feature>
<organism evidence="3 4">
    <name type="scientific">Weissella cibaria</name>
    <dbReference type="NCBI Taxonomy" id="137591"/>
    <lineage>
        <taxon>Bacteria</taxon>
        <taxon>Bacillati</taxon>
        <taxon>Bacillota</taxon>
        <taxon>Bacilli</taxon>
        <taxon>Lactobacillales</taxon>
        <taxon>Lactobacillaceae</taxon>
        <taxon>Weissella</taxon>
    </lineage>
</organism>
<feature type="compositionally biased region" description="Low complexity" evidence="1">
    <location>
        <begin position="93"/>
        <end position="116"/>
    </location>
</feature>
<sequence precursor="true">MKYGKYVVAVLAIAALGTGGALVASHHGQQKETSSTKIKHHSTKKTASTKQSSTSNKTSSSSVEPQASTSPANSSDSAVSSVIASSDLPTGNTDAQTNQQPAQTDTTDTQVTADSQNDGSNVPYDNGDPNTDIHAFINKYGTTPAGWLVQNKGMSVKDALSATPNTMETSGEIQDEYMYDQGQDPVQAYQDAQNSGDVQENADEGTQPSDDNTGWSDATE</sequence>
<name>A0A0D1LR67_9LACO</name>
<dbReference type="EMBL" id="JWHT01000053">
    <property type="protein sequence ID" value="KIU21007.1"/>
    <property type="molecule type" value="Genomic_DNA"/>
</dbReference>
<protein>
    <submittedName>
        <fullName evidence="3">Uncharacterized protein</fullName>
    </submittedName>
</protein>
<comment type="caution">
    <text evidence="3">The sequence shown here is derived from an EMBL/GenBank/DDBJ whole genome shotgun (WGS) entry which is preliminary data.</text>
</comment>
<feature type="region of interest" description="Disordered" evidence="1">
    <location>
        <begin position="182"/>
        <end position="220"/>
    </location>
</feature>